<dbReference type="Proteomes" id="UP000019151">
    <property type="component" value="Chromosome"/>
</dbReference>
<evidence type="ECO:0000313" key="2">
    <source>
        <dbReference type="Proteomes" id="UP000019151"/>
    </source>
</evidence>
<accession>W0RM77</accession>
<dbReference type="HOGENOM" id="CLU_818261_0_0_0"/>
<dbReference type="SUPFAM" id="SSF63829">
    <property type="entry name" value="Calcium-dependent phosphotriesterase"/>
    <property type="match status" value="1"/>
</dbReference>
<dbReference type="EMBL" id="CP007128">
    <property type="protein sequence ID" value="AHG91415.1"/>
    <property type="molecule type" value="Genomic_DNA"/>
</dbReference>
<evidence type="ECO:0000313" key="1">
    <source>
        <dbReference type="EMBL" id="AHG91415.1"/>
    </source>
</evidence>
<protein>
    <recommendedName>
        <fullName evidence="3">Pyrrolo-quinoline quinone repeat-containing protein</fullName>
    </recommendedName>
</protein>
<evidence type="ECO:0008006" key="3">
    <source>
        <dbReference type="Google" id="ProtNLM"/>
    </source>
</evidence>
<keyword evidence="2" id="KW-1185">Reference proteome</keyword>
<dbReference type="Gene3D" id="2.130.10.10">
    <property type="entry name" value="YVTN repeat-like/Quinoprotein amine dehydrogenase"/>
    <property type="match status" value="1"/>
</dbReference>
<dbReference type="AlphaFoldDB" id="W0RM77"/>
<proteinExistence type="predicted"/>
<sequence>MIVLAALGCERPASPPPSAAPKQGSQRRFAVRAADTSWVRALDGADDAPTASSLAADESSLYVTDVGSKTVLAFDQRTGVPRWRTHGGDDSSAVREPHAVTSGRTGGIIVYDAARGTLLRVGPDGRVRRSTPAATAGDAQSICELPDSSVLVSIAASSRGLVRIAPNGTVLSVTPLPWPGLRASGDLLSAVLLAPTPRGCIAALSFGLGFAEFEGSAFRPAVRFVEPLALPRVVVTRTEHDGGVTVSQSLAEHVLGAIDVGATDAARLVAFDGRSADRAHVVDVYDSLGAYRYSIRTRTRVEALAATSRALFVLTHRDGRPTIVALRWSARDTTRVGAR</sequence>
<organism evidence="1 2">
    <name type="scientific">Gemmatirosa kalamazoonensis</name>
    <dbReference type="NCBI Taxonomy" id="861299"/>
    <lineage>
        <taxon>Bacteria</taxon>
        <taxon>Pseudomonadati</taxon>
        <taxon>Gemmatimonadota</taxon>
        <taxon>Gemmatimonadia</taxon>
        <taxon>Gemmatimonadales</taxon>
        <taxon>Gemmatimonadaceae</taxon>
        <taxon>Gemmatirosa</taxon>
    </lineage>
</organism>
<reference evidence="1 2" key="1">
    <citation type="journal article" date="2014" name="Genome Announc.">
        <title>Genome Sequence and Methylome of Soil Bacterium Gemmatirosa kalamazoonensis KBS708T, a Member of the Rarely Cultivated Gemmatimonadetes Phylum.</title>
        <authorList>
            <person name="Debruyn J.M."/>
            <person name="Radosevich M."/>
            <person name="Wommack K.E."/>
            <person name="Polson S.W."/>
            <person name="Hauser L.J."/>
            <person name="Fawaz M.N."/>
            <person name="Korlach J."/>
            <person name="Tsai Y.C."/>
        </authorList>
    </citation>
    <scope>NUCLEOTIDE SEQUENCE [LARGE SCALE GENOMIC DNA]</scope>
    <source>
        <strain evidence="1 2">KBS708</strain>
    </source>
</reference>
<dbReference type="KEGG" id="gba:J421_3878"/>
<dbReference type="InParanoid" id="W0RM77"/>
<dbReference type="InterPro" id="IPR015943">
    <property type="entry name" value="WD40/YVTN_repeat-like_dom_sf"/>
</dbReference>
<gene>
    <name evidence="1" type="ORF">J421_3878</name>
</gene>
<name>W0RM77_9BACT</name>
<dbReference type="STRING" id="861299.J421_3878"/>